<dbReference type="STRING" id="1586287.BBK82_32420"/>
<keyword evidence="2" id="KW-1185">Reference proteome</keyword>
<evidence type="ECO:0000313" key="1">
    <source>
        <dbReference type="EMBL" id="ANZ40045.1"/>
    </source>
</evidence>
<proteinExistence type="predicted"/>
<evidence type="ECO:0000313" key="2">
    <source>
        <dbReference type="Proteomes" id="UP000093053"/>
    </source>
</evidence>
<organism evidence="1 2">
    <name type="scientific">Lentzea guizhouensis</name>
    <dbReference type="NCBI Taxonomy" id="1586287"/>
    <lineage>
        <taxon>Bacteria</taxon>
        <taxon>Bacillati</taxon>
        <taxon>Actinomycetota</taxon>
        <taxon>Actinomycetes</taxon>
        <taxon>Pseudonocardiales</taxon>
        <taxon>Pseudonocardiaceae</taxon>
        <taxon>Lentzea</taxon>
    </lineage>
</organism>
<protein>
    <submittedName>
        <fullName evidence="1">Uncharacterized protein</fullName>
    </submittedName>
</protein>
<dbReference type="Proteomes" id="UP000093053">
    <property type="component" value="Chromosome"/>
</dbReference>
<reference evidence="1 2" key="1">
    <citation type="submission" date="2016-07" db="EMBL/GenBank/DDBJ databases">
        <title>Complete genome sequence of the Lentzea guizhouensis DHS C013.</title>
        <authorList>
            <person name="Cao C."/>
        </authorList>
    </citation>
    <scope>NUCLEOTIDE SEQUENCE [LARGE SCALE GENOMIC DNA]</scope>
    <source>
        <strain evidence="1 2">DHS C013</strain>
    </source>
</reference>
<dbReference type="KEGG" id="led:BBK82_32420"/>
<accession>A0A1B2HQR7</accession>
<dbReference type="EMBL" id="CP016793">
    <property type="protein sequence ID" value="ANZ40045.1"/>
    <property type="molecule type" value="Genomic_DNA"/>
</dbReference>
<gene>
    <name evidence="1" type="ORF">BBK82_32420</name>
</gene>
<name>A0A1B2HQR7_9PSEU</name>
<sequence length="157" mass="16932">MSRLVAAVLAGSLFDHPHRLAADVHEVDGRLRFRRDVPGCAGVEEDVELATSPALRFLVGLTAANPKGISPAELASVLATRLPDEESERAHSSVALLLNIRLLVPVLPVHPQHPAPCLALAGWLRDTGRGHLADRLLAIHRDTAAFADLPRRPGRPR</sequence>
<dbReference type="AlphaFoldDB" id="A0A1B2HQR7"/>